<evidence type="ECO:0000313" key="3">
    <source>
        <dbReference type="EMBL" id="KAA0189685.1"/>
    </source>
</evidence>
<dbReference type="GO" id="GO:0061564">
    <property type="term" value="P:axon development"/>
    <property type="evidence" value="ECO:0007669"/>
    <property type="project" value="TreeGrafter"/>
</dbReference>
<protein>
    <submittedName>
        <fullName evidence="3">DNA-binding transcription factor NET</fullName>
    </submittedName>
</protein>
<dbReference type="PROSITE" id="PS50888">
    <property type="entry name" value="BHLH"/>
    <property type="match status" value="1"/>
</dbReference>
<dbReference type="Pfam" id="PF00010">
    <property type="entry name" value="HLH"/>
    <property type="match status" value="1"/>
</dbReference>
<dbReference type="GO" id="GO:0000981">
    <property type="term" value="F:DNA-binding transcription factor activity, RNA polymerase II-specific"/>
    <property type="evidence" value="ECO:0007669"/>
    <property type="project" value="TreeGrafter"/>
</dbReference>
<dbReference type="GO" id="GO:0007423">
    <property type="term" value="P:sensory organ development"/>
    <property type="evidence" value="ECO:0007669"/>
    <property type="project" value="TreeGrafter"/>
</dbReference>
<dbReference type="InterPro" id="IPR036638">
    <property type="entry name" value="HLH_DNA-bd_sf"/>
</dbReference>
<dbReference type="PANTHER" id="PTHR19290:SF163">
    <property type="entry name" value="BASIC HELIX-LOOP-HELIX NEURAL TRANSCRIPTION FACTOR TAP"/>
    <property type="match status" value="1"/>
</dbReference>
<keyword evidence="4" id="KW-1185">Reference proteome</keyword>
<evidence type="ECO:0000259" key="2">
    <source>
        <dbReference type="PROSITE" id="PS50888"/>
    </source>
</evidence>
<sequence>MTDPFFREIVTDHLCTLYSLWIQTIRRSDKNSLEIAKSSRNLVGPVPSDGTKTRTESAASYSHDHVDPDVPLALITKTNSRLLSEPIHRRSRRSRGWHWDKKDATANATRRIKANARERVRVHTISDAFNRLRKIVPSCPTNPRPSKLSVLRIAKGYIVALTSCLLQNQVSPLDPVVLLNSTMDVSIYRM</sequence>
<dbReference type="InterPro" id="IPR050359">
    <property type="entry name" value="bHLH_transcription_factors"/>
</dbReference>
<keyword evidence="3" id="KW-0238">DNA-binding</keyword>
<dbReference type="OrthoDB" id="10001938at2759"/>
<dbReference type="SMART" id="SM00353">
    <property type="entry name" value="HLH"/>
    <property type="match status" value="1"/>
</dbReference>
<comment type="caution">
    <text evidence="3">The sequence shown here is derived from an EMBL/GenBank/DDBJ whole genome shotgun (WGS) entry which is preliminary data.</text>
</comment>
<dbReference type="InterPro" id="IPR011598">
    <property type="entry name" value="bHLH_dom"/>
</dbReference>
<dbReference type="PANTHER" id="PTHR19290">
    <property type="entry name" value="BASIC HELIX-LOOP-HELIX PROTEIN NEUROGENIN-RELATED"/>
    <property type="match status" value="1"/>
</dbReference>
<organism evidence="3 4">
    <name type="scientific">Fasciolopsis buskii</name>
    <dbReference type="NCBI Taxonomy" id="27845"/>
    <lineage>
        <taxon>Eukaryota</taxon>
        <taxon>Metazoa</taxon>
        <taxon>Spiralia</taxon>
        <taxon>Lophotrochozoa</taxon>
        <taxon>Platyhelminthes</taxon>
        <taxon>Trematoda</taxon>
        <taxon>Digenea</taxon>
        <taxon>Plagiorchiida</taxon>
        <taxon>Echinostomata</taxon>
        <taxon>Echinostomatoidea</taxon>
        <taxon>Fasciolidae</taxon>
        <taxon>Fasciolopsis</taxon>
    </lineage>
</organism>
<dbReference type="GO" id="GO:0046983">
    <property type="term" value="F:protein dimerization activity"/>
    <property type="evidence" value="ECO:0007669"/>
    <property type="project" value="InterPro"/>
</dbReference>
<dbReference type="SUPFAM" id="SSF47459">
    <property type="entry name" value="HLH, helix-loop-helix DNA-binding domain"/>
    <property type="match status" value="1"/>
</dbReference>
<evidence type="ECO:0000313" key="4">
    <source>
        <dbReference type="Proteomes" id="UP000728185"/>
    </source>
</evidence>
<accession>A0A8E0VI65</accession>
<feature type="region of interest" description="Disordered" evidence="1">
    <location>
        <begin position="41"/>
        <end position="63"/>
    </location>
</feature>
<dbReference type="GO" id="GO:0070888">
    <property type="term" value="F:E-box binding"/>
    <property type="evidence" value="ECO:0007669"/>
    <property type="project" value="TreeGrafter"/>
</dbReference>
<dbReference type="EMBL" id="LUCM01007589">
    <property type="protein sequence ID" value="KAA0189685.1"/>
    <property type="molecule type" value="Genomic_DNA"/>
</dbReference>
<dbReference type="GO" id="GO:0045944">
    <property type="term" value="P:positive regulation of transcription by RNA polymerase II"/>
    <property type="evidence" value="ECO:0007669"/>
    <property type="project" value="TreeGrafter"/>
</dbReference>
<dbReference type="AlphaFoldDB" id="A0A8E0VI65"/>
<gene>
    <name evidence="3" type="ORF">FBUS_04456</name>
</gene>
<dbReference type="GO" id="GO:0005634">
    <property type="term" value="C:nucleus"/>
    <property type="evidence" value="ECO:0007669"/>
    <property type="project" value="TreeGrafter"/>
</dbReference>
<name>A0A8E0VI65_9TREM</name>
<dbReference type="Proteomes" id="UP000728185">
    <property type="component" value="Unassembled WGS sequence"/>
</dbReference>
<evidence type="ECO:0000256" key="1">
    <source>
        <dbReference type="SAM" id="MobiDB-lite"/>
    </source>
</evidence>
<feature type="domain" description="BHLH" evidence="2">
    <location>
        <begin position="109"/>
        <end position="161"/>
    </location>
</feature>
<dbReference type="Gene3D" id="4.10.280.10">
    <property type="entry name" value="Helix-loop-helix DNA-binding domain"/>
    <property type="match status" value="1"/>
</dbReference>
<reference evidence="3" key="1">
    <citation type="submission" date="2019-05" db="EMBL/GenBank/DDBJ databases">
        <title>Annotation for the trematode Fasciolopsis buski.</title>
        <authorList>
            <person name="Choi Y.-J."/>
        </authorList>
    </citation>
    <scope>NUCLEOTIDE SEQUENCE</scope>
    <source>
        <strain evidence="3">HT</strain>
        <tissue evidence="3">Whole worm</tissue>
    </source>
</reference>
<proteinExistence type="predicted"/>